<accession>A0ABV1F479</accession>
<feature type="transmembrane region" description="Helical" evidence="1">
    <location>
        <begin position="6"/>
        <end position="25"/>
    </location>
</feature>
<name>A0ABV1F479_9BACI</name>
<dbReference type="RefSeq" id="WP_349205340.1">
    <property type="nucleotide sequence ID" value="NZ_JBBMFN010000082.1"/>
</dbReference>
<keyword evidence="3" id="KW-1185">Reference proteome</keyword>
<dbReference type="EMBL" id="JBBMFN010000082">
    <property type="protein sequence ID" value="MEQ2468189.1"/>
    <property type="molecule type" value="Genomic_DNA"/>
</dbReference>
<keyword evidence="1" id="KW-0472">Membrane</keyword>
<organism evidence="2 3">
    <name type="scientific">Niallia hominis</name>
    <dbReference type="NCBI Taxonomy" id="3133173"/>
    <lineage>
        <taxon>Bacteria</taxon>
        <taxon>Bacillati</taxon>
        <taxon>Bacillota</taxon>
        <taxon>Bacilli</taxon>
        <taxon>Bacillales</taxon>
        <taxon>Bacillaceae</taxon>
        <taxon>Niallia</taxon>
    </lineage>
</organism>
<keyword evidence="1" id="KW-0812">Transmembrane</keyword>
<gene>
    <name evidence="2" type="ORF">WMO63_21245</name>
</gene>
<keyword evidence="1" id="KW-1133">Transmembrane helix</keyword>
<protein>
    <submittedName>
        <fullName evidence="2">DUF3139 domain-containing protein</fullName>
    </submittedName>
</protein>
<proteinExistence type="predicted"/>
<evidence type="ECO:0000313" key="2">
    <source>
        <dbReference type="EMBL" id="MEQ2468189.1"/>
    </source>
</evidence>
<dbReference type="InterPro" id="IPR021486">
    <property type="entry name" value="DUF3139"/>
</dbReference>
<comment type="caution">
    <text evidence="2">The sequence shown here is derived from an EMBL/GenBank/DDBJ whole genome shotgun (WGS) entry which is preliminary data.</text>
</comment>
<evidence type="ECO:0000313" key="3">
    <source>
        <dbReference type="Proteomes" id="UP001465426"/>
    </source>
</evidence>
<evidence type="ECO:0000256" key="1">
    <source>
        <dbReference type="SAM" id="Phobius"/>
    </source>
</evidence>
<dbReference type="Proteomes" id="UP001465426">
    <property type="component" value="Unassembled WGS sequence"/>
</dbReference>
<reference evidence="2 3" key="1">
    <citation type="submission" date="2024-03" db="EMBL/GenBank/DDBJ databases">
        <title>Human intestinal bacterial collection.</title>
        <authorList>
            <person name="Pauvert C."/>
            <person name="Hitch T.C.A."/>
            <person name="Clavel T."/>
        </authorList>
    </citation>
    <scope>NUCLEOTIDE SEQUENCE [LARGE SCALE GENOMIC DNA]</scope>
    <source>
        <strain evidence="2 3">CLA-SR-H024</strain>
    </source>
</reference>
<sequence length="116" mass="13644">MKKTTIFTILISFIVIFLVSLYFFNSFSNKKNQVRLSLEDHLYENMDYSKDDIKSIDINNAKFGFHAVVIFNDESDIAYTYMYRPENKTVYQHSVNKINGDDASDTELKHLEEEPK</sequence>
<dbReference type="Pfam" id="PF11337">
    <property type="entry name" value="DUF3139"/>
    <property type="match status" value="1"/>
</dbReference>